<feature type="compositionally biased region" description="Polar residues" evidence="6">
    <location>
        <begin position="7"/>
        <end position="16"/>
    </location>
</feature>
<sequence length="225" mass="25373">MERRPQTRATSTSPSRGSPRKAVSSVKELKATVPDVPLDFSFMNLPTVSDIVKEEPVTGRKKAETTSSPRGDSPCAFESPVSIRLNNNCLTHLEDLDKALATVFIKPSRLQWIDLSGNALTSIPQSVFLPYLGLTTVHLHANQLAKYSDIDSLICLTKLRHLTLHGNPVEEKKHYRNYTIFHLPSLLELDFSSITRIDRERAATWSITYRKTLARRRGELVDDDF</sequence>
<evidence type="ECO:0000256" key="2">
    <source>
        <dbReference type="ARBA" id="ARBA00014223"/>
    </source>
</evidence>
<dbReference type="Pfam" id="PF14580">
    <property type="entry name" value="LRR_9"/>
    <property type="match status" value="1"/>
</dbReference>
<comment type="caution">
    <text evidence="7">The sequence shown here is derived from an EMBL/GenBank/DDBJ whole genome shotgun (WGS) entry which is preliminary data.</text>
</comment>
<dbReference type="GO" id="GO:0005737">
    <property type="term" value="C:cytoplasm"/>
    <property type="evidence" value="ECO:0007669"/>
    <property type="project" value="UniProtKB-SubCell"/>
</dbReference>
<evidence type="ECO:0000256" key="3">
    <source>
        <dbReference type="ARBA" id="ARBA00022490"/>
    </source>
</evidence>
<dbReference type="EMBL" id="VJMJ01000270">
    <property type="protein sequence ID" value="KAF0724451.1"/>
    <property type="molecule type" value="Genomic_DNA"/>
</dbReference>
<dbReference type="Proteomes" id="UP000481153">
    <property type="component" value="Unassembled WGS sequence"/>
</dbReference>
<dbReference type="PROSITE" id="PS51450">
    <property type="entry name" value="LRR"/>
    <property type="match status" value="1"/>
</dbReference>
<keyword evidence="3" id="KW-0963">Cytoplasm</keyword>
<dbReference type="SUPFAM" id="SSF52058">
    <property type="entry name" value="L domain-like"/>
    <property type="match status" value="1"/>
</dbReference>
<evidence type="ECO:0000313" key="8">
    <source>
        <dbReference type="Proteomes" id="UP000481153"/>
    </source>
</evidence>
<keyword evidence="4" id="KW-0433">Leucine-rich repeat</keyword>
<feature type="compositionally biased region" description="Basic and acidic residues" evidence="6">
    <location>
        <begin position="55"/>
        <end position="64"/>
    </location>
</feature>
<evidence type="ECO:0000256" key="5">
    <source>
        <dbReference type="ARBA" id="ARBA00022737"/>
    </source>
</evidence>
<evidence type="ECO:0000256" key="6">
    <source>
        <dbReference type="SAM" id="MobiDB-lite"/>
    </source>
</evidence>
<protein>
    <recommendedName>
        <fullName evidence="2">Leucine-rich repeat-containing protein 51</fullName>
    </recommendedName>
</protein>
<dbReference type="VEuPathDB" id="FungiDB:AeMF1_000362"/>
<dbReference type="PANTHER" id="PTHR46545:SF1">
    <property type="entry name" value="LEUCINE-RICH REPEAT-CONTAINING PROTEIN 51"/>
    <property type="match status" value="1"/>
</dbReference>
<name>A0A6G0WB26_9STRA</name>
<feature type="region of interest" description="Disordered" evidence="6">
    <location>
        <begin position="1"/>
        <end position="27"/>
    </location>
</feature>
<keyword evidence="8" id="KW-1185">Reference proteome</keyword>
<dbReference type="PANTHER" id="PTHR46545">
    <property type="entry name" value="LEUCINE-RICH REPEAT-CONTAINING PROTEIN 51"/>
    <property type="match status" value="1"/>
</dbReference>
<proteinExistence type="predicted"/>
<evidence type="ECO:0000256" key="1">
    <source>
        <dbReference type="ARBA" id="ARBA00004496"/>
    </source>
</evidence>
<dbReference type="Gene3D" id="3.80.10.10">
    <property type="entry name" value="Ribonuclease Inhibitor"/>
    <property type="match status" value="1"/>
</dbReference>
<gene>
    <name evidence="7" type="ORF">Ae201684_016858</name>
</gene>
<accession>A0A6G0WB26</accession>
<evidence type="ECO:0000313" key="7">
    <source>
        <dbReference type="EMBL" id="KAF0724451.1"/>
    </source>
</evidence>
<reference evidence="7 8" key="1">
    <citation type="submission" date="2019-07" db="EMBL/GenBank/DDBJ databases">
        <title>Genomics analysis of Aphanomyces spp. identifies a new class of oomycete effector associated with host adaptation.</title>
        <authorList>
            <person name="Gaulin E."/>
        </authorList>
    </citation>
    <scope>NUCLEOTIDE SEQUENCE [LARGE SCALE GENOMIC DNA]</scope>
    <source>
        <strain evidence="7 8">ATCC 201684</strain>
    </source>
</reference>
<organism evidence="7 8">
    <name type="scientific">Aphanomyces euteiches</name>
    <dbReference type="NCBI Taxonomy" id="100861"/>
    <lineage>
        <taxon>Eukaryota</taxon>
        <taxon>Sar</taxon>
        <taxon>Stramenopiles</taxon>
        <taxon>Oomycota</taxon>
        <taxon>Saprolegniomycetes</taxon>
        <taxon>Saprolegniales</taxon>
        <taxon>Verrucalvaceae</taxon>
        <taxon>Aphanomyces</taxon>
    </lineage>
</organism>
<feature type="region of interest" description="Disordered" evidence="6">
    <location>
        <begin position="55"/>
        <end position="75"/>
    </location>
</feature>
<keyword evidence="5" id="KW-0677">Repeat</keyword>
<dbReference type="AlphaFoldDB" id="A0A6G0WB26"/>
<comment type="subcellular location">
    <subcellularLocation>
        <location evidence="1">Cytoplasm</location>
    </subcellularLocation>
</comment>
<dbReference type="InterPro" id="IPR001611">
    <property type="entry name" value="Leu-rich_rpt"/>
</dbReference>
<evidence type="ECO:0000256" key="4">
    <source>
        <dbReference type="ARBA" id="ARBA00022614"/>
    </source>
</evidence>
<dbReference type="InterPro" id="IPR032675">
    <property type="entry name" value="LRR_dom_sf"/>
</dbReference>